<comment type="caution">
    <text evidence="3">The sequence shown here is derived from an EMBL/GenBank/DDBJ whole genome shotgun (WGS) entry which is preliminary data.</text>
</comment>
<feature type="compositionally biased region" description="Polar residues" evidence="1">
    <location>
        <begin position="40"/>
        <end position="49"/>
    </location>
</feature>
<keyword evidence="2" id="KW-0732">Signal</keyword>
<evidence type="ECO:0000256" key="2">
    <source>
        <dbReference type="SAM" id="SignalP"/>
    </source>
</evidence>
<dbReference type="EMBL" id="MFKF01000039">
    <property type="protein sequence ID" value="OGG56249.1"/>
    <property type="molecule type" value="Genomic_DNA"/>
</dbReference>
<evidence type="ECO:0000313" key="4">
    <source>
        <dbReference type="Proteomes" id="UP000178606"/>
    </source>
</evidence>
<dbReference type="Proteomes" id="UP000178606">
    <property type="component" value="Unassembled WGS sequence"/>
</dbReference>
<evidence type="ECO:0000313" key="3">
    <source>
        <dbReference type="EMBL" id="OGG56249.1"/>
    </source>
</evidence>
<evidence type="ECO:0000256" key="1">
    <source>
        <dbReference type="SAM" id="MobiDB-lite"/>
    </source>
</evidence>
<dbReference type="PROSITE" id="PS51257">
    <property type="entry name" value="PROKAR_LIPOPROTEIN"/>
    <property type="match status" value="1"/>
</dbReference>
<organism evidence="3 4">
    <name type="scientific">Handelsmanbacteria sp. (strain RIFCSPLOWO2_12_FULL_64_10)</name>
    <dbReference type="NCBI Taxonomy" id="1817868"/>
    <lineage>
        <taxon>Bacteria</taxon>
        <taxon>Candidatus Handelsmaniibacteriota</taxon>
    </lineage>
</organism>
<feature type="signal peptide" evidence="2">
    <location>
        <begin position="1"/>
        <end position="17"/>
    </location>
</feature>
<proteinExistence type="predicted"/>
<feature type="region of interest" description="Disordered" evidence="1">
    <location>
        <begin position="34"/>
        <end position="93"/>
    </location>
</feature>
<dbReference type="AlphaFoldDB" id="A0A1F6D492"/>
<name>A0A1F6D492_HANXR</name>
<gene>
    <name evidence="3" type="ORF">A3F84_10275</name>
</gene>
<sequence>MFNCRVTRAVFATLALAGMILLSGCGNLSRQPLGPDRTAVAQQGSSGKTFVSPKAAKAAAKKDTTSQTSVKLKGAAPSSYSLGDDLIPEAGLP</sequence>
<protein>
    <submittedName>
        <fullName evidence="3">Uncharacterized protein</fullName>
    </submittedName>
</protein>
<accession>A0A1F6D492</accession>
<reference evidence="3 4" key="1">
    <citation type="journal article" date="2016" name="Nat. Commun.">
        <title>Thousands of microbial genomes shed light on interconnected biogeochemical processes in an aquifer system.</title>
        <authorList>
            <person name="Anantharaman K."/>
            <person name="Brown C.T."/>
            <person name="Hug L.A."/>
            <person name="Sharon I."/>
            <person name="Castelle C.J."/>
            <person name="Probst A.J."/>
            <person name="Thomas B.C."/>
            <person name="Singh A."/>
            <person name="Wilkins M.J."/>
            <person name="Karaoz U."/>
            <person name="Brodie E.L."/>
            <person name="Williams K.H."/>
            <person name="Hubbard S.S."/>
            <person name="Banfield J.F."/>
        </authorList>
    </citation>
    <scope>NUCLEOTIDE SEQUENCE [LARGE SCALE GENOMIC DNA]</scope>
    <source>
        <strain evidence="4">RIFCSPLOWO2_12_FULL_64_10</strain>
    </source>
</reference>
<feature type="chain" id="PRO_5009523677" evidence="2">
    <location>
        <begin position="18"/>
        <end position="93"/>
    </location>
</feature>